<dbReference type="SUPFAM" id="SSF54523">
    <property type="entry name" value="Pili subunits"/>
    <property type="match status" value="1"/>
</dbReference>
<dbReference type="EMBL" id="MEUF01000018">
    <property type="protein sequence ID" value="OGC36225.1"/>
    <property type="molecule type" value="Genomic_DNA"/>
</dbReference>
<dbReference type="Proteomes" id="UP000178951">
    <property type="component" value="Unassembled WGS sequence"/>
</dbReference>
<evidence type="ECO:0000313" key="1">
    <source>
        <dbReference type="EMBL" id="OGC36225.1"/>
    </source>
</evidence>
<organism evidence="1 2">
    <name type="scientific">candidate division WOR-1 bacterium RIFOXYB2_FULL_48_7</name>
    <dbReference type="NCBI Taxonomy" id="1802583"/>
    <lineage>
        <taxon>Bacteria</taxon>
        <taxon>Bacillati</taxon>
        <taxon>Saganbacteria</taxon>
    </lineage>
</organism>
<proteinExistence type="predicted"/>
<evidence type="ECO:0000313" key="2">
    <source>
        <dbReference type="Proteomes" id="UP000178951"/>
    </source>
</evidence>
<dbReference type="Pfam" id="PF07963">
    <property type="entry name" value="N_methyl"/>
    <property type="match status" value="1"/>
</dbReference>
<sequence length="105" mass="11479">MRRGFTLVELLVVVGLFVLFISLAFSSLHSFRALIQSELQAESLRAELHNRQARALSKGEPCGLTVAGKELFFSASGHAIPGKSGTIKFQPRKVILSSVGRVRIE</sequence>
<dbReference type="PROSITE" id="PS00409">
    <property type="entry name" value="PROKAR_NTER_METHYL"/>
    <property type="match status" value="1"/>
</dbReference>
<dbReference type="InterPro" id="IPR012902">
    <property type="entry name" value="N_methyl_site"/>
</dbReference>
<dbReference type="STRING" id="1802583.A2311_05750"/>
<reference evidence="1 2" key="1">
    <citation type="journal article" date="2016" name="Nat. Commun.">
        <title>Thousands of microbial genomes shed light on interconnected biogeochemical processes in an aquifer system.</title>
        <authorList>
            <person name="Anantharaman K."/>
            <person name="Brown C.T."/>
            <person name="Hug L.A."/>
            <person name="Sharon I."/>
            <person name="Castelle C.J."/>
            <person name="Probst A.J."/>
            <person name="Thomas B.C."/>
            <person name="Singh A."/>
            <person name="Wilkins M.J."/>
            <person name="Karaoz U."/>
            <person name="Brodie E.L."/>
            <person name="Williams K.H."/>
            <person name="Hubbard S.S."/>
            <person name="Banfield J.F."/>
        </authorList>
    </citation>
    <scope>NUCLEOTIDE SEQUENCE [LARGE SCALE GENOMIC DNA]</scope>
</reference>
<dbReference type="InterPro" id="IPR045584">
    <property type="entry name" value="Pilin-like"/>
</dbReference>
<comment type="caution">
    <text evidence="1">The sequence shown here is derived from an EMBL/GenBank/DDBJ whole genome shotgun (WGS) entry which is preliminary data.</text>
</comment>
<dbReference type="AlphaFoldDB" id="A0A1F4TU25"/>
<gene>
    <name evidence="1" type="ORF">A2311_05750</name>
</gene>
<name>A0A1F4TU25_UNCSA</name>
<protein>
    <recommendedName>
        <fullName evidence="3">General secretion pathway GspH domain-containing protein</fullName>
    </recommendedName>
</protein>
<dbReference type="NCBIfam" id="TIGR02532">
    <property type="entry name" value="IV_pilin_GFxxxE"/>
    <property type="match status" value="1"/>
</dbReference>
<evidence type="ECO:0008006" key="3">
    <source>
        <dbReference type="Google" id="ProtNLM"/>
    </source>
</evidence>
<accession>A0A1F4TU25</accession>